<dbReference type="EMBL" id="ARQD01000001">
    <property type="protein sequence ID" value="KIX85655.1"/>
    <property type="molecule type" value="Genomic_DNA"/>
</dbReference>
<comment type="caution">
    <text evidence="2">The sequence shown here is derived from an EMBL/GenBank/DDBJ whole genome shotgun (WGS) entry which is preliminary data.</text>
</comment>
<protein>
    <recommendedName>
        <fullName evidence="4">Bacterial surface antigen (D15) domain-containing protein</fullName>
    </recommendedName>
</protein>
<evidence type="ECO:0000256" key="1">
    <source>
        <dbReference type="SAM" id="SignalP"/>
    </source>
</evidence>
<evidence type="ECO:0000313" key="3">
    <source>
        <dbReference type="Proteomes" id="UP000032214"/>
    </source>
</evidence>
<evidence type="ECO:0000313" key="2">
    <source>
        <dbReference type="EMBL" id="KIX85655.1"/>
    </source>
</evidence>
<dbReference type="Proteomes" id="UP000032214">
    <property type="component" value="Unassembled WGS sequence"/>
</dbReference>
<name>A0A0D2I3C9_9BACT</name>
<sequence>MNYHTKIMLLALCITPHMLADVQVDTIIDFPLRGSSFLSFRSQSTNAAQELVGWRDLINLYGQCGWYGAFAVTPTYGQSYRPARIAEYFFGVDTFRVTGSQVPNRKDTDMLADYFGLSPDFVSTVQLVPYMTNGYVDFNIYAGYKDLFFRIHAPVVWTSTRISVKETVEQERVTIPFPPFYMASGPVAPGAASWEQALRGGITFGDVVEGINFGRISCDSQHRRGLSDIQAAFGWNFYNRDWAHMGLEVRASFPTGTRPTSNYLFEPIVGNGKHFELGIGFTSHALVWERDCYQSVSVYTDINVMHLFASRQRRSFDFIPLICPDFSNAYRTASRYILLKEFDEQGIYTGRSFPAINRTTLESKVWADVQMDLAIMIAFTSNSFGLDLGYGAWIRSREKIKLLEGLPERRYALKGIQNVTTGIGNLPSNATQSRATIYGNEFIFQAEVADLNPPVFVGTCDLDLDSAANPSTFTHKLFWNLSYAWNPTDTRSVVPFVGVGGEVDFESLRPRRYIRPNKNSVSEWLLWFKGGMGF</sequence>
<organism evidence="2 3">
    <name type="scientific">candidate division TM6 bacterium JCVI TM6SC1</name>
    <dbReference type="NCBI Taxonomy" id="1306947"/>
    <lineage>
        <taxon>Bacteria</taxon>
        <taxon>Candidatus Babelota</taxon>
        <taxon>Vermiphilus</taxon>
    </lineage>
</organism>
<feature type="chain" id="PRO_5002255097" description="Bacterial surface antigen (D15) domain-containing protein" evidence="1">
    <location>
        <begin position="21"/>
        <end position="534"/>
    </location>
</feature>
<accession>A0A0D2I3C9</accession>
<dbReference type="eggNOG" id="ENOG5033QAD">
    <property type="taxonomic scope" value="Bacteria"/>
</dbReference>
<proteinExistence type="predicted"/>
<keyword evidence="3" id="KW-1185">Reference proteome</keyword>
<feature type="signal peptide" evidence="1">
    <location>
        <begin position="1"/>
        <end position="20"/>
    </location>
</feature>
<evidence type="ECO:0008006" key="4">
    <source>
        <dbReference type="Google" id="ProtNLM"/>
    </source>
</evidence>
<reference evidence="2 3" key="1">
    <citation type="journal article" date="2013" name="Proc. Natl. Acad. Sci. U.S.A.">
        <title>Candidate phylum TM6 genome recovered from a hospital sink biofilm provides genomic insights into this uncultivated phylum.</title>
        <authorList>
            <person name="McLean J.S."/>
            <person name="Lombardo M.J."/>
            <person name="Badger J.H."/>
            <person name="Edlund A."/>
            <person name="Novotny M."/>
            <person name="Yee-Greenbaum J."/>
            <person name="Vyahhi N."/>
            <person name="Hall A.P."/>
            <person name="Yang Y."/>
            <person name="Dupont C.L."/>
            <person name="Ziegler M.G."/>
            <person name="Chitsaz H."/>
            <person name="Allen A.E."/>
            <person name="Yooseph S."/>
            <person name="Tesler G."/>
            <person name="Pevzner P.A."/>
            <person name="Friedman R.M."/>
            <person name="Nealson K.H."/>
            <person name="Venter J.C."/>
            <person name="Lasken R.S."/>
        </authorList>
    </citation>
    <scope>NUCLEOTIDE SEQUENCE [LARGE SCALE GENOMIC DNA]</scope>
    <source>
        <strain evidence="2 3">TM6SC1</strain>
    </source>
</reference>
<keyword evidence="1" id="KW-0732">Signal</keyword>
<dbReference type="AlphaFoldDB" id="A0A0D2I3C9"/>
<gene>
    <name evidence="2" type="ORF">J120_01800</name>
</gene>